<proteinExistence type="predicted"/>
<evidence type="ECO:0000313" key="1">
    <source>
        <dbReference type="EMBL" id="SPL63177.1"/>
    </source>
</evidence>
<evidence type="ECO:0000313" key="2">
    <source>
        <dbReference type="Proteomes" id="UP000246073"/>
    </source>
</evidence>
<gene>
    <name evidence="1" type="ORF">OHAE_3109</name>
</gene>
<name>A0A2P9HGD8_9HYPH</name>
<organism evidence="1 2">
    <name type="scientific">Ochrobactrum soli</name>
    <dbReference type="NCBI Taxonomy" id="2448455"/>
    <lineage>
        <taxon>Bacteria</taxon>
        <taxon>Pseudomonadati</taxon>
        <taxon>Pseudomonadota</taxon>
        <taxon>Alphaproteobacteria</taxon>
        <taxon>Hyphomicrobiales</taxon>
        <taxon>Brucellaceae</taxon>
        <taxon>Brucella/Ochrobactrum group</taxon>
        <taxon>Ochrobactrum</taxon>
    </lineage>
</organism>
<protein>
    <submittedName>
        <fullName evidence="1">Uncharacterized protein</fullName>
    </submittedName>
</protein>
<dbReference type="Proteomes" id="UP000246073">
    <property type="component" value="Unassembled WGS sequence"/>
</dbReference>
<accession>A0A2P9HGD8</accession>
<reference evidence="2" key="1">
    <citation type="submission" date="2017-12" db="EMBL/GenBank/DDBJ databases">
        <authorList>
            <person name="Diaz M."/>
        </authorList>
    </citation>
    <scope>NUCLEOTIDE SEQUENCE [LARGE SCALE GENOMIC DNA]</scope>
    <source>
        <strain evidence="2">FI11154</strain>
    </source>
</reference>
<sequence length="51" mass="6096">MKKLRLVRLLPDRRFKAHLLRNVSGFDAEIFGYKKMKTARREVAIVFFNNT</sequence>
<dbReference type="EMBL" id="OOFM01000004">
    <property type="protein sequence ID" value="SPL63177.1"/>
    <property type="molecule type" value="Genomic_DNA"/>
</dbReference>
<dbReference type="AlphaFoldDB" id="A0A2P9HGD8"/>